<organism evidence="1 2">
    <name type="scientific">Nocardia transvalensis</name>
    <dbReference type="NCBI Taxonomy" id="37333"/>
    <lineage>
        <taxon>Bacteria</taxon>
        <taxon>Bacillati</taxon>
        <taxon>Actinomycetota</taxon>
        <taxon>Actinomycetes</taxon>
        <taxon>Mycobacteriales</taxon>
        <taxon>Nocardiaceae</taxon>
        <taxon>Nocardia</taxon>
    </lineage>
</organism>
<dbReference type="Gene3D" id="1.10.10.10">
    <property type="entry name" value="Winged helix-like DNA-binding domain superfamily/Winged helix DNA-binding domain"/>
    <property type="match status" value="1"/>
</dbReference>
<dbReference type="RefSeq" id="WP_040752735.1">
    <property type="nucleotide sequence ID" value="NZ_JACHIT010000002.1"/>
</dbReference>
<gene>
    <name evidence="1" type="ORF">BJY24_004448</name>
</gene>
<comment type="caution">
    <text evidence="1">The sequence shown here is derived from an EMBL/GenBank/DDBJ whole genome shotgun (WGS) entry which is preliminary data.</text>
</comment>
<dbReference type="Proteomes" id="UP000540412">
    <property type="component" value="Unassembled WGS sequence"/>
</dbReference>
<evidence type="ECO:0000313" key="1">
    <source>
        <dbReference type="EMBL" id="MBB5915536.1"/>
    </source>
</evidence>
<dbReference type="EMBL" id="JACHIT010000002">
    <property type="protein sequence ID" value="MBB5915536.1"/>
    <property type="molecule type" value="Genomic_DNA"/>
</dbReference>
<dbReference type="InterPro" id="IPR036390">
    <property type="entry name" value="WH_DNA-bd_sf"/>
</dbReference>
<dbReference type="InterPro" id="IPR036388">
    <property type="entry name" value="WH-like_DNA-bd_sf"/>
</dbReference>
<dbReference type="AlphaFoldDB" id="A0A7W9PG27"/>
<proteinExistence type="predicted"/>
<keyword evidence="2" id="KW-1185">Reference proteome</keyword>
<name>A0A7W9PG27_9NOCA</name>
<reference evidence="1 2" key="1">
    <citation type="submission" date="2020-08" db="EMBL/GenBank/DDBJ databases">
        <title>Sequencing the genomes of 1000 actinobacteria strains.</title>
        <authorList>
            <person name="Klenk H.-P."/>
        </authorList>
    </citation>
    <scope>NUCLEOTIDE SEQUENCE [LARGE SCALE GENOMIC DNA]</scope>
    <source>
        <strain evidence="1 2">DSM 43582</strain>
    </source>
</reference>
<accession>A0A7W9PG27</accession>
<protein>
    <submittedName>
        <fullName evidence="1">Putative transcriptional regulator</fullName>
    </submittedName>
</protein>
<dbReference type="SUPFAM" id="SSF46785">
    <property type="entry name" value="Winged helix' DNA-binding domain"/>
    <property type="match status" value="1"/>
</dbReference>
<sequence>MDFVNQRVSENAATPFTTVMARVAAAEMAVLDLLARVPWLTVTQLAAEIELDQWVVRWAVIRLGTQRLIERRGGPDTDAWRITWRGKAFLKQIARDLEPRGRT</sequence>
<evidence type="ECO:0000313" key="2">
    <source>
        <dbReference type="Proteomes" id="UP000540412"/>
    </source>
</evidence>